<feature type="domain" description="Peptidase M10 metallopeptidase" evidence="5">
    <location>
        <begin position="117"/>
        <end position="170"/>
    </location>
</feature>
<dbReference type="GO" id="GO:0031012">
    <property type="term" value="C:extracellular matrix"/>
    <property type="evidence" value="ECO:0007669"/>
    <property type="project" value="InterPro"/>
</dbReference>
<evidence type="ECO:0000256" key="2">
    <source>
        <dbReference type="ARBA" id="ARBA00022723"/>
    </source>
</evidence>
<dbReference type="InterPro" id="IPR001818">
    <property type="entry name" value="Pept_M10_metallopeptidase"/>
</dbReference>
<accession>A0A0M6WDC8</accession>
<keyword evidence="4" id="KW-0862">Zinc</keyword>
<dbReference type="GeneID" id="303258965"/>
<dbReference type="GO" id="GO:0008270">
    <property type="term" value="F:zinc ion binding"/>
    <property type="evidence" value="ECO:0007669"/>
    <property type="project" value="InterPro"/>
</dbReference>
<name>A0A0M6WDC8_9FIRM</name>
<dbReference type="GO" id="GO:0006508">
    <property type="term" value="P:proteolysis"/>
    <property type="evidence" value="ECO:0007669"/>
    <property type="project" value="UniProtKB-KW"/>
</dbReference>
<dbReference type="Proteomes" id="UP000049979">
    <property type="component" value="Unassembled WGS sequence"/>
</dbReference>
<evidence type="ECO:0000313" key="7">
    <source>
        <dbReference type="Proteomes" id="UP000049979"/>
    </source>
</evidence>
<organism evidence="6 7">
    <name type="scientific">Roseburia faecis</name>
    <dbReference type="NCBI Taxonomy" id="301302"/>
    <lineage>
        <taxon>Bacteria</taxon>
        <taxon>Bacillati</taxon>
        <taxon>Bacillota</taxon>
        <taxon>Clostridia</taxon>
        <taxon>Lachnospirales</taxon>
        <taxon>Lachnospiraceae</taxon>
        <taxon>Roseburia</taxon>
    </lineage>
</organism>
<dbReference type="Pfam" id="PF00413">
    <property type="entry name" value="Peptidase_M10"/>
    <property type="match status" value="1"/>
</dbReference>
<dbReference type="RefSeq" id="WP_008397006.1">
    <property type="nucleotide sequence ID" value="NZ_CP173697.1"/>
</dbReference>
<dbReference type="InterPro" id="IPR021190">
    <property type="entry name" value="Pept_M10A"/>
</dbReference>
<evidence type="ECO:0000259" key="5">
    <source>
        <dbReference type="Pfam" id="PF00413"/>
    </source>
</evidence>
<protein>
    <recommendedName>
        <fullName evidence="5">Peptidase M10 metallopeptidase domain-containing protein</fullName>
    </recommendedName>
</protein>
<evidence type="ECO:0000256" key="3">
    <source>
        <dbReference type="ARBA" id="ARBA00022801"/>
    </source>
</evidence>
<dbReference type="InterPro" id="IPR024079">
    <property type="entry name" value="MetalloPept_cat_dom_sf"/>
</dbReference>
<keyword evidence="2" id="KW-0479">Metal-binding</keyword>
<keyword evidence="7" id="KW-1185">Reference proteome</keyword>
<dbReference type="EMBL" id="CVRR01000005">
    <property type="protein sequence ID" value="CRL34048.1"/>
    <property type="molecule type" value="Genomic_DNA"/>
</dbReference>
<keyword evidence="1" id="KW-0645">Protease</keyword>
<reference evidence="7" key="1">
    <citation type="submission" date="2015-05" db="EMBL/GenBank/DDBJ databases">
        <authorList>
            <consortium name="Pathogen Informatics"/>
        </authorList>
    </citation>
    <scope>NUCLEOTIDE SEQUENCE [LARGE SCALE GENOMIC DNA]</scope>
    <source>
        <strain evidence="7">M72</strain>
    </source>
</reference>
<dbReference type="Gene3D" id="3.40.390.10">
    <property type="entry name" value="Collagenase (Catalytic Domain)"/>
    <property type="match status" value="1"/>
</dbReference>
<dbReference type="SUPFAM" id="SSF55486">
    <property type="entry name" value="Metalloproteases ('zincins'), catalytic domain"/>
    <property type="match status" value="1"/>
</dbReference>
<proteinExistence type="predicted"/>
<dbReference type="OrthoDB" id="2942003at2"/>
<evidence type="ECO:0000313" key="6">
    <source>
        <dbReference type="EMBL" id="CRL34048.1"/>
    </source>
</evidence>
<dbReference type="GO" id="GO:0004222">
    <property type="term" value="F:metalloendopeptidase activity"/>
    <property type="evidence" value="ECO:0007669"/>
    <property type="project" value="InterPro"/>
</dbReference>
<evidence type="ECO:0000256" key="4">
    <source>
        <dbReference type="ARBA" id="ARBA00022833"/>
    </source>
</evidence>
<keyword evidence="3" id="KW-0378">Hydrolase</keyword>
<gene>
    <name evidence="6" type="ORF">M72_03761</name>
</gene>
<dbReference type="PRINTS" id="PR00138">
    <property type="entry name" value="MATRIXIN"/>
</dbReference>
<sequence length="173" mass="19087">MHFKKSVLKNHLLYSIITLMAIAMLFPITAFAQAYVQTWDLVDSGKHLDYDGNSTYMSYINTGAATWNAYKSGVIRKDSAFVVEDVYVSDVNASNGWAGMTYSSGKIELNTYYMSGYSNSKKQNVATHELGHALGLDHSTSTDVMDAAITGHTSTQALSQNDKDSYDAAYNNY</sequence>
<evidence type="ECO:0000256" key="1">
    <source>
        <dbReference type="ARBA" id="ARBA00022670"/>
    </source>
</evidence>
<dbReference type="AlphaFoldDB" id="A0A0M6WDC8"/>